<evidence type="ECO:0000313" key="3">
    <source>
        <dbReference type="EMBL" id="KNZ59531.1"/>
    </source>
</evidence>
<dbReference type="GO" id="GO:0008270">
    <property type="term" value="F:zinc ion binding"/>
    <property type="evidence" value="ECO:0007669"/>
    <property type="project" value="UniProtKB-KW"/>
</dbReference>
<comment type="caution">
    <text evidence="3">The sequence shown here is derived from an EMBL/GenBank/DDBJ whole genome shotgun (WGS) entry which is preliminary data.</text>
</comment>
<dbReference type="PROSITE" id="PS50158">
    <property type="entry name" value="ZF_CCHC"/>
    <property type="match status" value="1"/>
</dbReference>
<dbReference type="AlphaFoldDB" id="A0A0L6VFG6"/>
<proteinExistence type="predicted"/>
<dbReference type="EMBL" id="LAVV01006515">
    <property type="protein sequence ID" value="KNZ59531.1"/>
    <property type="molecule type" value="Genomic_DNA"/>
</dbReference>
<evidence type="ECO:0000259" key="2">
    <source>
        <dbReference type="PROSITE" id="PS50158"/>
    </source>
</evidence>
<dbReference type="InterPro" id="IPR005162">
    <property type="entry name" value="Retrotrans_gag_dom"/>
</dbReference>
<organism evidence="3 4">
    <name type="scientific">Puccinia sorghi</name>
    <dbReference type="NCBI Taxonomy" id="27349"/>
    <lineage>
        <taxon>Eukaryota</taxon>
        <taxon>Fungi</taxon>
        <taxon>Dikarya</taxon>
        <taxon>Basidiomycota</taxon>
        <taxon>Pucciniomycotina</taxon>
        <taxon>Pucciniomycetes</taxon>
        <taxon>Pucciniales</taxon>
        <taxon>Pucciniaceae</taxon>
        <taxon>Puccinia</taxon>
    </lineage>
</organism>
<evidence type="ECO:0000256" key="1">
    <source>
        <dbReference type="PROSITE-ProRule" id="PRU00047"/>
    </source>
</evidence>
<dbReference type="InterPro" id="IPR001878">
    <property type="entry name" value="Znf_CCHC"/>
</dbReference>
<keyword evidence="1" id="KW-0479">Metal-binding</keyword>
<dbReference type="PANTHER" id="PTHR15503">
    <property type="entry name" value="LDOC1 RELATED"/>
    <property type="match status" value="1"/>
</dbReference>
<dbReference type="GO" id="GO:0003676">
    <property type="term" value="F:nucleic acid binding"/>
    <property type="evidence" value="ECO:0007669"/>
    <property type="project" value="InterPro"/>
</dbReference>
<sequence length="379" mass="42994">MNFQKKIHNNLKVQSELYLNQSFLNEIKRMSIPKRGKLMSEVYNRPVFYYGISWKIFIGLTESWHFMVLKMKDDNLFPVAQLEKNWEHIATPEAMKWKNRYLRCFELNQRLKLETEETLQQTHARLDATAGQQNPTPAQPNPPASNPMVLAKPQPFDGTCSSTTKAFFGQIGLHAMTYPKRFSTNASKVVFAILFMKDYTATWSQLYLDKVFNGEPVVFNDFLNDFKPSFFDHNRQHCVKVALQNLCQTGTVSAYTQEFNSQARTIGWANAPLMSLYQHGLKMANPPPSPLAPVPQPPTPMQWTSQPSNVLKLCFCCGQAGHISCGCSNGNRKLFLSLLISVSNIPRATFTPSFLIDSGATHNILSDCHALSHPNQTKH</sequence>
<dbReference type="PANTHER" id="PTHR15503:SF22">
    <property type="entry name" value="TRANSPOSON TY3-I GAG POLYPROTEIN"/>
    <property type="match status" value="1"/>
</dbReference>
<dbReference type="InterPro" id="IPR032567">
    <property type="entry name" value="RTL1-rel"/>
</dbReference>
<dbReference type="Proteomes" id="UP000037035">
    <property type="component" value="Unassembled WGS sequence"/>
</dbReference>
<name>A0A0L6VFG6_9BASI</name>
<keyword evidence="1" id="KW-0862">Zinc</keyword>
<evidence type="ECO:0000313" key="4">
    <source>
        <dbReference type="Proteomes" id="UP000037035"/>
    </source>
</evidence>
<dbReference type="Pfam" id="PF03732">
    <property type="entry name" value="Retrotrans_gag"/>
    <property type="match status" value="1"/>
</dbReference>
<feature type="domain" description="CCHC-type" evidence="2">
    <location>
        <begin position="314"/>
        <end position="329"/>
    </location>
</feature>
<gene>
    <name evidence="3" type="ORF">VP01_170g6</name>
</gene>
<dbReference type="VEuPathDB" id="FungiDB:VP01_170g6"/>
<protein>
    <recommendedName>
        <fullName evidence="2">CCHC-type domain-containing protein</fullName>
    </recommendedName>
</protein>
<reference evidence="3 4" key="1">
    <citation type="submission" date="2015-08" db="EMBL/GenBank/DDBJ databases">
        <title>Next Generation Sequencing and Analysis of the Genome of Puccinia sorghi L Schw, the Causal Agent of Maize Common Rust.</title>
        <authorList>
            <person name="Rochi L."/>
            <person name="Burguener G."/>
            <person name="Darino M."/>
            <person name="Turjanski A."/>
            <person name="Kreff E."/>
            <person name="Dieguez M.J."/>
            <person name="Sacco F."/>
        </authorList>
    </citation>
    <scope>NUCLEOTIDE SEQUENCE [LARGE SCALE GENOMIC DNA]</scope>
    <source>
        <strain evidence="3 4">RO10H11247</strain>
    </source>
</reference>
<keyword evidence="1" id="KW-0863">Zinc-finger</keyword>
<keyword evidence="4" id="KW-1185">Reference proteome</keyword>
<accession>A0A0L6VFG6</accession>